<evidence type="ECO:0000256" key="6">
    <source>
        <dbReference type="ARBA" id="ARBA00022676"/>
    </source>
</evidence>
<keyword evidence="8 10" id="KW-0443">Lipid metabolism</keyword>
<dbReference type="InterPro" id="IPR003835">
    <property type="entry name" value="Glyco_trans_19"/>
</dbReference>
<dbReference type="PANTHER" id="PTHR30372">
    <property type="entry name" value="LIPID-A-DISACCHARIDE SYNTHASE"/>
    <property type="match status" value="1"/>
</dbReference>
<dbReference type="GO" id="GO:0008915">
    <property type="term" value="F:lipid-A-disaccharide synthase activity"/>
    <property type="evidence" value="ECO:0007669"/>
    <property type="project" value="UniProtKB-UniRule"/>
</dbReference>
<gene>
    <name evidence="10" type="primary">lpxB</name>
    <name evidence="11" type="ORF">AMJ39_00210</name>
</gene>
<proteinExistence type="inferred from homology"/>
<evidence type="ECO:0000313" key="11">
    <source>
        <dbReference type="EMBL" id="KPJ54484.1"/>
    </source>
</evidence>
<comment type="caution">
    <text evidence="11">The sequence shown here is derived from an EMBL/GenBank/DDBJ whole genome shotgun (WGS) entry which is preliminary data.</text>
</comment>
<comment type="pathway">
    <text evidence="10">Bacterial outer membrane biogenesis; LPS lipid A biosynthesis.</text>
</comment>
<evidence type="ECO:0000256" key="8">
    <source>
        <dbReference type="ARBA" id="ARBA00023098"/>
    </source>
</evidence>
<evidence type="ECO:0000256" key="3">
    <source>
        <dbReference type="ARBA" id="ARBA00020902"/>
    </source>
</evidence>
<keyword evidence="4 10" id="KW-0444">Lipid biosynthesis</keyword>
<evidence type="ECO:0000256" key="2">
    <source>
        <dbReference type="ARBA" id="ARBA00012687"/>
    </source>
</evidence>
<dbReference type="STRING" id="1703770.AMJ39_00210"/>
<comment type="similarity">
    <text evidence="10">Belongs to the LpxB family.</text>
</comment>
<dbReference type="Proteomes" id="UP000052008">
    <property type="component" value="Unassembled WGS sequence"/>
</dbReference>
<dbReference type="GO" id="GO:0005543">
    <property type="term" value="F:phospholipid binding"/>
    <property type="evidence" value="ECO:0007669"/>
    <property type="project" value="TreeGrafter"/>
</dbReference>
<dbReference type="GO" id="GO:0009245">
    <property type="term" value="P:lipid A biosynthetic process"/>
    <property type="evidence" value="ECO:0007669"/>
    <property type="project" value="UniProtKB-UniRule"/>
</dbReference>
<keyword evidence="6 10" id="KW-0328">Glycosyltransferase</keyword>
<dbReference type="EC" id="2.4.1.182" evidence="2 10"/>
<comment type="catalytic activity">
    <reaction evidence="9 10">
        <text>a lipid X + a UDP-2-N,3-O-bis[(3R)-3-hydroxyacyl]-alpha-D-glucosamine = a lipid A disaccharide + UDP + H(+)</text>
        <dbReference type="Rhea" id="RHEA:67828"/>
        <dbReference type="ChEBI" id="CHEBI:15378"/>
        <dbReference type="ChEBI" id="CHEBI:58223"/>
        <dbReference type="ChEBI" id="CHEBI:137748"/>
        <dbReference type="ChEBI" id="CHEBI:176338"/>
        <dbReference type="ChEBI" id="CHEBI:176343"/>
        <dbReference type="EC" id="2.4.1.182"/>
    </reaction>
</comment>
<accession>A0A0S7WWE8</accession>
<comment type="function">
    <text evidence="1 10">Condensation of UDP-2,3-diacylglucosamine and 2,3-diacylglucosamine-1-phosphate to form lipid A disaccharide, a precursor of lipid A, a phosphorylated glycolipid that anchors the lipopolysaccharide to the outer membrane of the cell.</text>
</comment>
<dbReference type="HAMAP" id="MF_00392">
    <property type="entry name" value="LpxB"/>
    <property type="match status" value="1"/>
</dbReference>
<evidence type="ECO:0000256" key="7">
    <source>
        <dbReference type="ARBA" id="ARBA00022679"/>
    </source>
</evidence>
<dbReference type="PANTHER" id="PTHR30372:SF4">
    <property type="entry name" value="LIPID-A-DISACCHARIDE SYNTHASE, MITOCHONDRIAL-RELATED"/>
    <property type="match status" value="1"/>
</dbReference>
<dbReference type="Pfam" id="PF02684">
    <property type="entry name" value="LpxB"/>
    <property type="match status" value="1"/>
</dbReference>
<name>A0A0S7WWE8_UNCT6</name>
<sequence>MSKVRVAIAAGDISGDVHGASLAEEIARIIPGVELFGVGGERMERAGVRLLHRMDRLAIVGFIEVLRHIPAAHRVMKDILQSLATLKPHVLVLIDYPGFNLRLAHAAKREGVRVVYYIGPQIWAWGGWRIRRIASSVDKMVVTFPFEIDLYRRAGVDVEFVGHPLLDMVESKLDRRTFAARLGIDPEKPIIGLLPGSRAQELRRLVPVMLDSAEEMSRRRDGLQFVVACAPGGCQSFVQERARGQRLTLKVVRGLTYEVMKNADLLLVASGTATLEAAILGTPMLILYKISFLSWLIGRQLIQVPNIGLVNILAGREIVPEFVQFGARRSKIVRAALEMLDGEERLSAVEQDLDAVVQRLGPVGASRRAAQIVADLIESG</sequence>
<dbReference type="AlphaFoldDB" id="A0A0S7WWE8"/>
<evidence type="ECO:0000256" key="5">
    <source>
        <dbReference type="ARBA" id="ARBA00022556"/>
    </source>
</evidence>
<protein>
    <recommendedName>
        <fullName evidence="3 10">Lipid-A-disaccharide synthase</fullName>
        <ecNumber evidence="2 10">2.4.1.182</ecNumber>
    </recommendedName>
</protein>
<dbReference type="PATRIC" id="fig|1703770.3.peg.45"/>
<evidence type="ECO:0000256" key="9">
    <source>
        <dbReference type="ARBA" id="ARBA00048975"/>
    </source>
</evidence>
<dbReference type="NCBIfam" id="TIGR00215">
    <property type="entry name" value="lpxB"/>
    <property type="match status" value="1"/>
</dbReference>
<keyword evidence="7 10" id="KW-0808">Transferase</keyword>
<evidence type="ECO:0000313" key="12">
    <source>
        <dbReference type="Proteomes" id="UP000052008"/>
    </source>
</evidence>
<evidence type="ECO:0000256" key="4">
    <source>
        <dbReference type="ARBA" id="ARBA00022516"/>
    </source>
</evidence>
<dbReference type="SUPFAM" id="SSF53756">
    <property type="entry name" value="UDP-Glycosyltransferase/glycogen phosphorylase"/>
    <property type="match status" value="1"/>
</dbReference>
<dbReference type="Gene3D" id="3.40.50.2000">
    <property type="entry name" value="Glycogen Phosphorylase B"/>
    <property type="match status" value="1"/>
</dbReference>
<evidence type="ECO:0000256" key="1">
    <source>
        <dbReference type="ARBA" id="ARBA00002056"/>
    </source>
</evidence>
<dbReference type="UniPathway" id="UPA00973"/>
<reference evidence="11 12" key="1">
    <citation type="journal article" date="2015" name="Microbiome">
        <title>Genomic resolution of linkages in carbon, nitrogen, and sulfur cycling among widespread estuary sediment bacteria.</title>
        <authorList>
            <person name="Baker B.J."/>
            <person name="Lazar C.S."/>
            <person name="Teske A.P."/>
            <person name="Dick G.J."/>
        </authorList>
    </citation>
    <scope>NUCLEOTIDE SEQUENCE [LARGE SCALE GENOMIC DNA]</scope>
    <source>
        <strain evidence="11">DG_24</strain>
    </source>
</reference>
<dbReference type="GO" id="GO:0016020">
    <property type="term" value="C:membrane"/>
    <property type="evidence" value="ECO:0007669"/>
    <property type="project" value="GOC"/>
</dbReference>
<evidence type="ECO:0000256" key="10">
    <source>
        <dbReference type="HAMAP-Rule" id="MF_00392"/>
    </source>
</evidence>
<organism evidence="11 12">
    <name type="scientific">candidate division TA06 bacterium DG_24</name>
    <dbReference type="NCBI Taxonomy" id="1703770"/>
    <lineage>
        <taxon>Bacteria</taxon>
        <taxon>Bacteria division TA06</taxon>
    </lineage>
</organism>
<keyword evidence="5 10" id="KW-0441">Lipid A biosynthesis</keyword>
<dbReference type="EMBL" id="LIZS01000001">
    <property type="protein sequence ID" value="KPJ54484.1"/>
    <property type="molecule type" value="Genomic_DNA"/>
</dbReference>